<comment type="pathway">
    <text evidence="2">Cell wall biogenesis; peptidoglycan biosynthesis.</text>
</comment>
<comment type="catalytic activity">
    <reaction evidence="1 13">
        <text>D-alanyl-D-alanine + H2O = 2 D-alanine</text>
        <dbReference type="Rhea" id="RHEA:20661"/>
        <dbReference type="ChEBI" id="CHEBI:15377"/>
        <dbReference type="ChEBI" id="CHEBI:57416"/>
        <dbReference type="ChEBI" id="CHEBI:57822"/>
        <dbReference type="EC" id="3.4.13.22"/>
    </reaction>
</comment>
<dbReference type="AlphaFoldDB" id="A0A1H0PDW0"/>
<accession>A0A1H0PDW0</accession>
<dbReference type="Pfam" id="PF01427">
    <property type="entry name" value="Peptidase_M15"/>
    <property type="match status" value="1"/>
</dbReference>
<feature type="signal peptide" evidence="14">
    <location>
        <begin position="1"/>
        <end position="30"/>
    </location>
</feature>
<proteinExistence type="inferred from homology"/>
<comment type="function">
    <text evidence="13">Catalyzes hydrolysis of the D-alanyl-D-alanine dipeptide.</text>
</comment>
<keyword evidence="3 13" id="KW-0645">Protease</keyword>
<dbReference type="EMBL" id="FNJQ01000005">
    <property type="protein sequence ID" value="SDP03194.1"/>
    <property type="molecule type" value="Genomic_DNA"/>
</dbReference>
<protein>
    <recommendedName>
        <fullName evidence="13">D-alanyl-D-alanine dipeptidase</fullName>
        <shortName evidence="13">D-Ala-D-Ala dipeptidase</shortName>
        <ecNumber evidence="13">3.4.13.22</ecNumber>
    </recommendedName>
</protein>
<evidence type="ECO:0000256" key="8">
    <source>
        <dbReference type="ARBA" id="ARBA00022960"/>
    </source>
</evidence>
<evidence type="ECO:0000259" key="15">
    <source>
        <dbReference type="Pfam" id="PF03734"/>
    </source>
</evidence>
<feature type="active site" description="Proton donor/acceptor" evidence="13">
    <location>
        <position position="221"/>
    </location>
</feature>
<feature type="binding site" evidence="13">
    <location>
        <position position="224"/>
    </location>
    <ligand>
        <name>Zn(2+)</name>
        <dbReference type="ChEBI" id="CHEBI:29105"/>
        <note>catalytic</note>
    </ligand>
</feature>
<comment type="cofactor">
    <cofactor evidence="13">
        <name>Zn(2+)</name>
        <dbReference type="ChEBI" id="CHEBI:29105"/>
    </cofactor>
    <text evidence="13">Binds 1 zinc ion per subunit.</text>
</comment>
<dbReference type="SUPFAM" id="SSF141523">
    <property type="entry name" value="L,D-transpeptidase catalytic domain-like"/>
    <property type="match status" value="1"/>
</dbReference>
<organism evidence="16 17">
    <name type="scientific">Selenomonas ruminantium</name>
    <dbReference type="NCBI Taxonomy" id="971"/>
    <lineage>
        <taxon>Bacteria</taxon>
        <taxon>Bacillati</taxon>
        <taxon>Bacillota</taxon>
        <taxon>Negativicutes</taxon>
        <taxon>Selenomonadales</taxon>
        <taxon>Selenomonadaceae</taxon>
        <taxon>Selenomonas</taxon>
    </lineage>
</organism>
<dbReference type="HAMAP" id="MF_01924">
    <property type="entry name" value="A_A_dipeptidase"/>
    <property type="match status" value="1"/>
</dbReference>
<keyword evidence="10 13" id="KW-0224">Dipeptidase</keyword>
<feature type="domain" description="L,D-TPase catalytic" evidence="15">
    <location>
        <begin position="303"/>
        <end position="446"/>
    </location>
</feature>
<dbReference type="CDD" id="cd16913">
    <property type="entry name" value="YkuD_like"/>
    <property type="match status" value="1"/>
</dbReference>
<dbReference type="Gene3D" id="3.30.1380.10">
    <property type="match status" value="1"/>
</dbReference>
<evidence type="ECO:0000256" key="10">
    <source>
        <dbReference type="ARBA" id="ARBA00022997"/>
    </source>
</evidence>
<dbReference type="CDD" id="cd14817">
    <property type="entry name" value="D-Ala-D-Ala_dipeptidase_VanX"/>
    <property type="match status" value="1"/>
</dbReference>
<dbReference type="GO" id="GO:0008360">
    <property type="term" value="P:regulation of cell shape"/>
    <property type="evidence" value="ECO:0007669"/>
    <property type="project" value="UniProtKB-KW"/>
</dbReference>
<dbReference type="SUPFAM" id="SSF55166">
    <property type="entry name" value="Hedgehog/DD-peptidase"/>
    <property type="match status" value="1"/>
</dbReference>
<keyword evidence="7 13" id="KW-0862">Zinc</keyword>
<keyword evidence="14" id="KW-0732">Signal</keyword>
<keyword evidence="4" id="KW-0808">Transferase</keyword>
<evidence type="ECO:0000256" key="11">
    <source>
        <dbReference type="ARBA" id="ARBA00023049"/>
    </source>
</evidence>
<dbReference type="Pfam" id="PF03734">
    <property type="entry name" value="YkuD"/>
    <property type="match status" value="1"/>
</dbReference>
<evidence type="ECO:0000256" key="6">
    <source>
        <dbReference type="ARBA" id="ARBA00022801"/>
    </source>
</evidence>
<dbReference type="GO" id="GO:0008237">
    <property type="term" value="F:metallopeptidase activity"/>
    <property type="evidence" value="ECO:0007669"/>
    <property type="project" value="UniProtKB-KW"/>
</dbReference>
<dbReference type="UniPathway" id="UPA00219"/>
<evidence type="ECO:0000256" key="12">
    <source>
        <dbReference type="ARBA" id="ARBA00023316"/>
    </source>
</evidence>
<keyword evidence="12" id="KW-0961">Cell wall biogenesis/degradation</keyword>
<reference evidence="16 17" key="1">
    <citation type="submission" date="2016-10" db="EMBL/GenBank/DDBJ databases">
        <authorList>
            <person name="de Groot N.N."/>
        </authorList>
    </citation>
    <scope>NUCLEOTIDE SEQUENCE [LARGE SCALE GENOMIC DNA]</scope>
    <source>
        <strain evidence="16 17">S137</strain>
    </source>
</reference>
<keyword evidence="5 13" id="KW-0479">Metal-binding</keyword>
<feature type="site" description="Transition state stabilizer" evidence="13">
    <location>
        <position position="110"/>
    </location>
</feature>
<evidence type="ECO:0000256" key="14">
    <source>
        <dbReference type="SAM" id="SignalP"/>
    </source>
</evidence>
<dbReference type="GO" id="GO:0160237">
    <property type="term" value="F:D-Ala-D-Ala dipeptidase activity"/>
    <property type="evidence" value="ECO:0007669"/>
    <property type="project" value="UniProtKB-EC"/>
</dbReference>
<feature type="binding site" evidence="13">
    <location>
        <position position="155"/>
    </location>
    <ligand>
        <name>Zn(2+)</name>
        <dbReference type="ChEBI" id="CHEBI:29105"/>
        <note>catalytic</note>
    </ligand>
</feature>
<keyword evidence="8" id="KW-0133">Cell shape</keyword>
<keyword evidence="6 13" id="KW-0378">Hydrolase</keyword>
<dbReference type="GO" id="GO:0016740">
    <property type="term" value="F:transferase activity"/>
    <property type="evidence" value="ECO:0007669"/>
    <property type="project" value="UniProtKB-KW"/>
</dbReference>
<evidence type="ECO:0000256" key="4">
    <source>
        <dbReference type="ARBA" id="ARBA00022679"/>
    </source>
</evidence>
<evidence type="ECO:0000256" key="5">
    <source>
        <dbReference type="ARBA" id="ARBA00022723"/>
    </source>
</evidence>
<dbReference type="InterPro" id="IPR038063">
    <property type="entry name" value="Transpep_catalytic_dom"/>
</dbReference>
<sequence length="457" mass="51574">MNIQRFWGRLLLPFLLLGLLLSSLVRPADAADAKDVSPLDSSGFVVLSDVVPDVIQEIRYYSTYNFVGERIDGYNEPCALMTREAALALKEVSDDLKAQGYRLKIYDAYRPQMAVSHFVRWAEDLNDKRMKKYFYPEVEKNRLFAEGYIAEKSGHSRGSTVDLTLFDMNTEKEVDMGSTFDYFGQLSHPDYTGKLTKQQIKNRMILREAMLRHGFKPLEEEWWHFTLKDEPYPNTYFQFPVEKLPQSNLTAKASPAWVANLPAAKTAKQLFVVGAVGQTTAWVSLHQKDTQGQWQQLMSTPGYIGKNGLGKTKEGDNRTPVGTFHFTEAFGIGADPGCKAFPYKQVDENIYWSGDWSPGMQYNKMVDARQLPGLNKENSEHIVDYNPHYIYCMNISYNEAGTPGKGSAIFLHCLGSHKPFTGGCVAIPEAKMRYVLQNVQKDCVIVIDSLSNLGGSL</sequence>
<evidence type="ECO:0000256" key="1">
    <source>
        <dbReference type="ARBA" id="ARBA00001362"/>
    </source>
</evidence>
<dbReference type="InterPro" id="IPR009045">
    <property type="entry name" value="Zn_M74/Hedgehog-like"/>
</dbReference>
<evidence type="ECO:0000313" key="17">
    <source>
        <dbReference type="Proteomes" id="UP000182412"/>
    </source>
</evidence>
<dbReference type="EC" id="3.4.13.22" evidence="13"/>
<gene>
    <name evidence="16" type="ORF">SAMN05216366_1053</name>
</gene>
<feature type="binding site" evidence="13">
    <location>
        <position position="162"/>
    </location>
    <ligand>
        <name>Zn(2+)</name>
        <dbReference type="ChEBI" id="CHEBI:29105"/>
        <note>catalytic</note>
    </ligand>
</feature>
<evidence type="ECO:0000256" key="7">
    <source>
        <dbReference type="ARBA" id="ARBA00022833"/>
    </source>
</evidence>
<feature type="chain" id="PRO_5010248901" description="D-alanyl-D-alanine dipeptidase" evidence="14">
    <location>
        <begin position="31"/>
        <end position="457"/>
    </location>
</feature>
<keyword evidence="9" id="KW-0573">Peptidoglycan synthesis</keyword>
<dbReference type="InterPro" id="IPR005490">
    <property type="entry name" value="LD_TPept_cat_dom"/>
</dbReference>
<dbReference type="PANTHER" id="PTHR43126:SF1">
    <property type="entry name" value="D-ALANYL-D-ALANINE DIPEPTIDASE"/>
    <property type="match status" value="1"/>
</dbReference>
<dbReference type="GO" id="GO:0009252">
    <property type="term" value="P:peptidoglycan biosynthetic process"/>
    <property type="evidence" value="ECO:0007669"/>
    <property type="project" value="UniProtKB-UniPathway"/>
</dbReference>
<dbReference type="GO" id="GO:0071555">
    <property type="term" value="P:cell wall organization"/>
    <property type="evidence" value="ECO:0007669"/>
    <property type="project" value="UniProtKB-KW"/>
</dbReference>
<keyword evidence="11 13" id="KW-0482">Metalloprotease</keyword>
<dbReference type="PANTHER" id="PTHR43126">
    <property type="entry name" value="D-ALANYL-D-ALANINE DIPEPTIDASE"/>
    <property type="match status" value="1"/>
</dbReference>
<name>A0A1H0PDW0_SELRU</name>
<dbReference type="InterPro" id="IPR000755">
    <property type="entry name" value="A_A_dipeptidase"/>
</dbReference>
<dbReference type="Proteomes" id="UP000182412">
    <property type="component" value="Unassembled WGS sequence"/>
</dbReference>
<evidence type="ECO:0000256" key="2">
    <source>
        <dbReference type="ARBA" id="ARBA00004752"/>
    </source>
</evidence>
<dbReference type="GO" id="GO:0008270">
    <property type="term" value="F:zinc ion binding"/>
    <property type="evidence" value="ECO:0007669"/>
    <property type="project" value="UniProtKB-UniRule"/>
</dbReference>
<dbReference type="GO" id="GO:0006508">
    <property type="term" value="P:proteolysis"/>
    <property type="evidence" value="ECO:0007669"/>
    <property type="project" value="UniProtKB-KW"/>
</dbReference>
<comment type="similarity">
    <text evidence="13">Belongs to the peptidase M15D family.</text>
</comment>
<evidence type="ECO:0000256" key="9">
    <source>
        <dbReference type="ARBA" id="ARBA00022984"/>
    </source>
</evidence>
<evidence type="ECO:0000256" key="13">
    <source>
        <dbReference type="HAMAP-Rule" id="MF_01924"/>
    </source>
</evidence>
<evidence type="ECO:0000313" key="16">
    <source>
        <dbReference type="EMBL" id="SDP03194.1"/>
    </source>
</evidence>
<dbReference type="RefSeq" id="WP_074571518.1">
    <property type="nucleotide sequence ID" value="NZ_FNJQ01000005.1"/>
</dbReference>
<evidence type="ECO:0000256" key="3">
    <source>
        <dbReference type="ARBA" id="ARBA00022670"/>
    </source>
</evidence>